<reference evidence="2" key="1">
    <citation type="journal article" date="2015" name="Genome Biol. Evol.">
        <title>Organellar Genomes of White Spruce (Picea glauca): Assembly and Annotation.</title>
        <authorList>
            <person name="Jackman S.D."/>
            <person name="Warren R.L."/>
            <person name="Gibb E.A."/>
            <person name="Vandervalk B.P."/>
            <person name="Mohamadi H."/>
            <person name="Chu J."/>
            <person name="Raymond A."/>
            <person name="Pleasance S."/>
            <person name="Coope R."/>
            <person name="Wildung M.R."/>
            <person name="Ritland C.E."/>
            <person name="Bousquet J."/>
            <person name="Jones S.J."/>
            <person name="Bohlmann J."/>
            <person name="Birol I."/>
        </authorList>
    </citation>
    <scope>NUCLEOTIDE SEQUENCE [LARGE SCALE GENOMIC DNA]</scope>
    <source>
        <tissue evidence="2">Flushing bud</tissue>
    </source>
</reference>
<proteinExistence type="predicted"/>
<name>A0A101M327_PICGL</name>
<organism evidence="2">
    <name type="scientific">Picea glauca</name>
    <name type="common">White spruce</name>
    <name type="synonym">Pinus glauca</name>
    <dbReference type="NCBI Taxonomy" id="3330"/>
    <lineage>
        <taxon>Eukaryota</taxon>
        <taxon>Viridiplantae</taxon>
        <taxon>Streptophyta</taxon>
        <taxon>Embryophyta</taxon>
        <taxon>Tracheophyta</taxon>
        <taxon>Spermatophyta</taxon>
        <taxon>Pinopsida</taxon>
        <taxon>Pinidae</taxon>
        <taxon>Conifers I</taxon>
        <taxon>Pinales</taxon>
        <taxon>Pinaceae</taxon>
        <taxon>Picea</taxon>
    </lineage>
</organism>
<dbReference type="AlphaFoldDB" id="A0A101M327"/>
<evidence type="ECO:0000313" key="2">
    <source>
        <dbReference type="EMBL" id="KUM50156.1"/>
    </source>
</evidence>
<dbReference type="EMBL" id="LKAM01000002">
    <property type="protein sequence ID" value="KUM50156.1"/>
    <property type="molecule type" value="Genomic_DNA"/>
</dbReference>
<accession>A0A101M327</accession>
<comment type="caution">
    <text evidence="2">The sequence shown here is derived from an EMBL/GenBank/DDBJ whole genome shotgun (WGS) entry which is preliminary data.</text>
</comment>
<protein>
    <submittedName>
        <fullName evidence="2">Uncharacterized protein</fullName>
    </submittedName>
</protein>
<feature type="region of interest" description="Disordered" evidence="1">
    <location>
        <begin position="1"/>
        <end position="24"/>
    </location>
</feature>
<sequence>MPGGFLQEPTYLDSPSREGAQGRVLPTLRARMLVSSHR</sequence>
<keyword evidence="2" id="KW-0496">Mitochondrion</keyword>
<gene>
    <name evidence="2" type="ORF">ABT39_MTgene3385</name>
</gene>
<geneLocation type="mitochondrion" evidence="2"/>
<evidence type="ECO:0000256" key="1">
    <source>
        <dbReference type="SAM" id="MobiDB-lite"/>
    </source>
</evidence>